<dbReference type="OrthoDB" id="1046782at2759"/>
<dbReference type="PANTHER" id="PTHR13593:SF113">
    <property type="entry name" value="SI:DKEY-266F7.9"/>
    <property type="match status" value="1"/>
</dbReference>
<feature type="domain" description="Phosphatidylinositol-specific phospholipase C X" evidence="1">
    <location>
        <begin position="83"/>
        <end position="217"/>
    </location>
</feature>
<dbReference type="Gene3D" id="3.20.20.190">
    <property type="entry name" value="Phosphatidylinositol (PI) phosphodiesterase"/>
    <property type="match status" value="1"/>
</dbReference>
<evidence type="ECO:0000259" key="1">
    <source>
        <dbReference type="SMART" id="SM00148"/>
    </source>
</evidence>
<dbReference type="SMART" id="SM00148">
    <property type="entry name" value="PLCXc"/>
    <property type="match status" value="1"/>
</dbReference>
<name>A0A427XIB9_9TREE</name>
<dbReference type="InterPro" id="IPR000909">
    <property type="entry name" value="PLipase_C_PInositol-sp_X_dom"/>
</dbReference>
<dbReference type="GO" id="GO:0006629">
    <property type="term" value="P:lipid metabolic process"/>
    <property type="evidence" value="ECO:0007669"/>
    <property type="project" value="InterPro"/>
</dbReference>
<dbReference type="GeneID" id="39586921"/>
<comment type="caution">
    <text evidence="2">The sequence shown here is derived from an EMBL/GenBank/DDBJ whole genome shotgun (WGS) entry which is preliminary data.</text>
</comment>
<dbReference type="PROSITE" id="PS50007">
    <property type="entry name" value="PIPLC_X_DOMAIN"/>
    <property type="match status" value="1"/>
</dbReference>
<dbReference type="RefSeq" id="XP_028473796.1">
    <property type="nucleotide sequence ID" value="XM_028618118.1"/>
</dbReference>
<dbReference type="Proteomes" id="UP000279236">
    <property type="component" value="Unassembled WGS sequence"/>
</dbReference>
<dbReference type="GO" id="GO:0008081">
    <property type="term" value="F:phosphoric diester hydrolase activity"/>
    <property type="evidence" value="ECO:0007669"/>
    <property type="project" value="InterPro"/>
</dbReference>
<accession>A0A427XIB9</accession>
<dbReference type="EMBL" id="RSCE01000012">
    <property type="protein sequence ID" value="RSH78649.1"/>
    <property type="molecule type" value="Genomic_DNA"/>
</dbReference>
<evidence type="ECO:0000313" key="3">
    <source>
        <dbReference type="Proteomes" id="UP000279236"/>
    </source>
</evidence>
<proteinExistence type="predicted"/>
<protein>
    <recommendedName>
        <fullName evidence="1">Phosphatidylinositol-specific phospholipase C X domain-containing protein</fullName>
    </recommendedName>
</protein>
<dbReference type="InterPro" id="IPR017946">
    <property type="entry name" value="PLC-like_Pdiesterase_TIM-brl"/>
</dbReference>
<keyword evidence="3" id="KW-1185">Reference proteome</keyword>
<dbReference type="PANTHER" id="PTHR13593">
    <property type="match status" value="1"/>
</dbReference>
<evidence type="ECO:0000313" key="2">
    <source>
        <dbReference type="EMBL" id="RSH78649.1"/>
    </source>
</evidence>
<gene>
    <name evidence="2" type="ORF">EHS24_002378</name>
</gene>
<dbReference type="SUPFAM" id="SSF51695">
    <property type="entry name" value="PLC-like phosphodiesterases"/>
    <property type="match status" value="1"/>
</dbReference>
<reference evidence="2 3" key="1">
    <citation type="submission" date="2018-11" db="EMBL/GenBank/DDBJ databases">
        <title>Genome sequence of Apiotrichum porosum DSM 27194.</title>
        <authorList>
            <person name="Aliyu H."/>
            <person name="Gorte O."/>
            <person name="Ochsenreither K."/>
        </authorList>
    </citation>
    <scope>NUCLEOTIDE SEQUENCE [LARGE SCALE GENOMIC DNA]</scope>
    <source>
        <strain evidence="2 3">DSM 27194</strain>
    </source>
</reference>
<dbReference type="STRING" id="105984.A0A427XIB9"/>
<organism evidence="2 3">
    <name type="scientific">Apiotrichum porosum</name>
    <dbReference type="NCBI Taxonomy" id="105984"/>
    <lineage>
        <taxon>Eukaryota</taxon>
        <taxon>Fungi</taxon>
        <taxon>Dikarya</taxon>
        <taxon>Basidiomycota</taxon>
        <taxon>Agaricomycotina</taxon>
        <taxon>Tremellomycetes</taxon>
        <taxon>Trichosporonales</taxon>
        <taxon>Trichosporonaceae</taxon>
        <taxon>Apiotrichum</taxon>
    </lineage>
</organism>
<dbReference type="InterPro" id="IPR051057">
    <property type="entry name" value="PI-PLC_domain"/>
</dbReference>
<dbReference type="Pfam" id="PF00388">
    <property type="entry name" value="PI-PLC-X"/>
    <property type="match status" value="1"/>
</dbReference>
<dbReference type="AlphaFoldDB" id="A0A427XIB9"/>
<sequence length="403" mass="44073">MPSVVAHSGINAGDVNGNTVNYSLDNQNSSTEVPGISDADRQRGWVQLNSGNDNVLAYYLTDEDTVILLRRADSEHYLERLPDDRALADVSLPGSHESASLYGGFISICQTVNVEQQLKDGIRFFDIRLKSQEGDLKCYHGIQNENSTLKEQVGWMNDFLRSHPRETIVCSIKQEDDNADDFPQLVYDTFKESGLWRFDETLPTLGDARGRGVLFTRHHKNRDDQFPDGMGIHPDSWPDNRTDGFEWNCNGIPFRIHDWYGIDGPNQVGPKADAVCSFLEPTLNPRGNGNGSDHPYTMIFTSASKFPAATPAVVAKGDSAGGVGSVLSQGAAFFTNLTSGAGMSAATTAGEGVNSRLIRWLLQRAKDGKRPRATIMADFYQEGGSGDAGVSGLLMALNFINND</sequence>